<name>T0JX83_COLGC</name>
<feature type="region of interest" description="Disordered" evidence="1">
    <location>
        <begin position="1"/>
        <end position="21"/>
    </location>
</feature>
<dbReference type="EMBL" id="AMYD01004102">
    <property type="protein sequence ID" value="EQB44079.1"/>
    <property type="molecule type" value="Genomic_DNA"/>
</dbReference>
<feature type="compositionally biased region" description="Polar residues" evidence="1">
    <location>
        <begin position="110"/>
        <end position="132"/>
    </location>
</feature>
<sequence>MDLHSVRDDFANSWKTDNDSVDFGKYYSSNYGDNFSSNHSKNYGNRYGDNYDNDYDSNCKSNYKSNYKSNKSRSKSQQKSQDAADRLLESRLACLTIEETGGVDDDGRSTAPNEPAPTSSPNTVQEAPTKSPQEPIRPEFGSSDEPKSQFSRERFGHLLQSPSSSSDFESPDETSCTTPEPDSDNEADGLDIRPTRLPDSDIFVKPKIPDELRRLVGHSEKDDIDEEDARIRSALRCTGSRQVKGGWSSMLTSPSLRQSRSKSKKTKADGSLLACPYTKHDKATQEQLYRCRRMAFQDTHRLKEHLYRVHRRKPHCTRCGEIFASKADLEPHSRLQEVCNLAEAINIEGFTSAQEDELKSKKRKRNLKTEEDKWRNIFQILFPACTRMPDPYYRFTSNGHSNGGTMDQSDVESIFADGVQSELEERTFSRLEAISGRLDDEQRREVKSIFKDFASERRDAINGEAFGGIAALNDIEGRILSVLEPPVQEDALSHERPSTVPSESENDTFGKALAAWNEAAIQGWDYGLTKGNGLNGLVDDFQFAVDDNHPAFNPFGTIEM</sequence>
<dbReference type="STRING" id="1237896.T0JX83"/>
<protein>
    <recommendedName>
        <fullName evidence="4">C2H2-type domain-containing protein</fullName>
    </recommendedName>
</protein>
<dbReference type="OrthoDB" id="4828359at2759"/>
<feature type="compositionally biased region" description="Basic and acidic residues" evidence="1">
    <location>
        <begin position="190"/>
        <end position="202"/>
    </location>
</feature>
<feature type="compositionally biased region" description="Polar residues" evidence="1">
    <location>
        <begin position="249"/>
        <end position="258"/>
    </location>
</feature>
<dbReference type="PANTHER" id="PTHR38166">
    <property type="entry name" value="C2H2-TYPE DOMAIN-CONTAINING PROTEIN-RELATED"/>
    <property type="match status" value="1"/>
</dbReference>
<accession>T0JX83</accession>
<dbReference type="PANTHER" id="PTHR38166:SF1">
    <property type="entry name" value="C2H2-TYPE DOMAIN-CONTAINING PROTEIN"/>
    <property type="match status" value="1"/>
</dbReference>
<feature type="region of interest" description="Disordered" evidence="1">
    <location>
        <begin position="98"/>
        <end position="202"/>
    </location>
</feature>
<dbReference type="Proteomes" id="UP000015530">
    <property type="component" value="Unassembled WGS sequence"/>
</dbReference>
<feature type="region of interest" description="Disordered" evidence="1">
    <location>
        <begin position="62"/>
        <end position="84"/>
    </location>
</feature>
<dbReference type="AlphaFoldDB" id="T0JX83"/>
<evidence type="ECO:0000313" key="3">
    <source>
        <dbReference type="Proteomes" id="UP000015530"/>
    </source>
</evidence>
<dbReference type="HOGENOM" id="CLU_486598_0_0_1"/>
<comment type="caution">
    <text evidence="2">The sequence shown here is derived from an EMBL/GenBank/DDBJ whole genome shotgun (WGS) entry which is preliminary data.</text>
</comment>
<organism evidence="2 3">
    <name type="scientific">Colletotrichum gloeosporioides (strain Cg-14)</name>
    <name type="common">Anthracnose fungus</name>
    <name type="synonym">Glomerella cingulata</name>
    <dbReference type="NCBI Taxonomy" id="1237896"/>
    <lineage>
        <taxon>Eukaryota</taxon>
        <taxon>Fungi</taxon>
        <taxon>Dikarya</taxon>
        <taxon>Ascomycota</taxon>
        <taxon>Pezizomycotina</taxon>
        <taxon>Sordariomycetes</taxon>
        <taxon>Hypocreomycetidae</taxon>
        <taxon>Glomerellales</taxon>
        <taxon>Glomerellaceae</taxon>
        <taxon>Colletotrichum</taxon>
        <taxon>Colletotrichum gloeosporioides species complex</taxon>
    </lineage>
</organism>
<feature type="region of interest" description="Disordered" evidence="1">
    <location>
        <begin position="247"/>
        <end position="267"/>
    </location>
</feature>
<evidence type="ECO:0000313" key="2">
    <source>
        <dbReference type="EMBL" id="EQB44079.1"/>
    </source>
</evidence>
<gene>
    <name evidence="2" type="ORF">CGLO_17204</name>
</gene>
<reference evidence="3" key="1">
    <citation type="journal article" date="2013" name="Mol. Plant Microbe Interact.">
        <title>Global aspects of pacC regulation of pathogenicity genes in Colletotrichum gloeosporioides as revealed by transcriptome analysis.</title>
        <authorList>
            <person name="Alkan N."/>
            <person name="Meng X."/>
            <person name="Friedlander G."/>
            <person name="Reuveni E."/>
            <person name="Sukno S."/>
            <person name="Sherman A."/>
            <person name="Thon M."/>
            <person name="Fluhr R."/>
            <person name="Prusky D."/>
        </authorList>
    </citation>
    <scope>NUCLEOTIDE SEQUENCE [LARGE SCALE GENOMIC DNA]</scope>
    <source>
        <strain evidence="3">Cg-14</strain>
    </source>
</reference>
<feature type="compositionally biased region" description="Basic and acidic residues" evidence="1">
    <location>
        <begin position="144"/>
        <end position="156"/>
    </location>
</feature>
<feature type="compositionally biased region" description="Basic and acidic residues" evidence="1">
    <location>
        <begin position="1"/>
        <end position="10"/>
    </location>
</feature>
<proteinExistence type="predicted"/>
<evidence type="ECO:0008006" key="4">
    <source>
        <dbReference type="Google" id="ProtNLM"/>
    </source>
</evidence>
<evidence type="ECO:0000256" key="1">
    <source>
        <dbReference type="SAM" id="MobiDB-lite"/>
    </source>
</evidence>